<dbReference type="AlphaFoldDB" id="A0A523UMQ1"/>
<keyword evidence="1" id="KW-0812">Transmembrane</keyword>
<gene>
    <name evidence="2" type="ORF">E3J62_12580</name>
</gene>
<evidence type="ECO:0000256" key="1">
    <source>
        <dbReference type="SAM" id="Phobius"/>
    </source>
</evidence>
<feature type="transmembrane region" description="Helical" evidence="1">
    <location>
        <begin position="38"/>
        <end position="59"/>
    </location>
</feature>
<dbReference type="EMBL" id="SOJN01000149">
    <property type="protein sequence ID" value="TET43689.1"/>
    <property type="molecule type" value="Genomic_DNA"/>
</dbReference>
<feature type="transmembrane region" description="Helical" evidence="1">
    <location>
        <begin position="122"/>
        <end position="143"/>
    </location>
</feature>
<proteinExistence type="predicted"/>
<feature type="transmembrane region" description="Helical" evidence="1">
    <location>
        <begin position="246"/>
        <end position="266"/>
    </location>
</feature>
<dbReference type="Proteomes" id="UP000315525">
    <property type="component" value="Unassembled WGS sequence"/>
</dbReference>
<evidence type="ECO:0000313" key="2">
    <source>
        <dbReference type="EMBL" id="TET43689.1"/>
    </source>
</evidence>
<comment type="caution">
    <text evidence="2">The sequence shown here is derived from an EMBL/GenBank/DDBJ whole genome shotgun (WGS) entry which is preliminary data.</text>
</comment>
<name>A0A523UMQ1_UNCT6</name>
<protein>
    <submittedName>
        <fullName evidence="2">Uncharacterized protein</fullName>
    </submittedName>
</protein>
<keyword evidence="1" id="KW-0472">Membrane</keyword>
<feature type="transmembrane region" description="Helical" evidence="1">
    <location>
        <begin position="71"/>
        <end position="91"/>
    </location>
</feature>
<accession>A0A523UMQ1</accession>
<keyword evidence="1" id="KW-1133">Transmembrane helix</keyword>
<sequence length="353" mass="39698">MELVNELQGLRERVLCNLVLDKIAGWPFRRLESGMKRFLGLCLLFIIFEASELLVFGIVKISILQSLVPSILTAFIAALCIHVVSCCYQHTLVELGAVATTPALGSGVEKALVNWLRKTTNIWFQLLWSCGVTVAVILALYVIKQRATLSIPYGPGLLFGAGLVFFWLGQIWYWAVFAPFATRLLRGSDASEIGLDPLYPNETPILVAMSRTLSVYALWHGFVATLCLILLFTLQPDFGEGGTRYVLVFVLLSYLISFWTFLYPQFNLSQLVYRAKQDTLLKIRAESSKLYENLDKLERADFERLENLRGLHDTVSKWRNTVVGFSGLRSFIASLIMPALTAFVGFKLQSFMA</sequence>
<feature type="transmembrane region" description="Helical" evidence="1">
    <location>
        <begin position="155"/>
        <end position="175"/>
    </location>
</feature>
<feature type="transmembrane region" description="Helical" evidence="1">
    <location>
        <begin position="216"/>
        <end position="234"/>
    </location>
</feature>
<feature type="transmembrane region" description="Helical" evidence="1">
    <location>
        <begin position="327"/>
        <end position="346"/>
    </location>
</feature>
<evidence type="ECO:0000313" key="3">
    <source>
        <dbReference type="Proteomes" id="UP000315525"/>
    </source>
</evidence>
<reference evidence="2 3" key="1">
    <citation type="submission" date="2019-03" db="EMBL/GenBank/DDBJ databases">
        <title>Metabolic potential of uncultured bacteria and archaea associated with petroleum seepage in deep-sea sediments.</title>
        <authorList>
            <person name="Dong X."/>
            <person name="Hubert C."/>
        </authorList>
    </citation>
    <scope>NUCLEOTIDE SEQUENCE [LARGE SCALE GENOMIC DNA]</scope>
    <source>
        <strain evidence="2">E44_bin18</strain>
    </source>
</reference>
<organism evidence="2 3">
    <name type="scientific">candidate division TA06 bacterium</name>
    <dbReference type="NCBI Taxonomy" id="2250710"/>
    <lineage>
        <taxon>Bacteria</taxon>
        <taxon>Bacteria division TA06</taxon>
    </lineage>
</organism>